<dbReference type="AlphaFoldDB" id="A7NHS7"/>
<dbReference type="KEGG" id="rca:Rcas_0909"/>
<dbReference type="EMBL" id="CP000804">
    <property type="protein sequence ID" value="ABU57024.1"/>
    <property type="molecule type" value="Genomic_DNA"/>
</dbReference>
<protein>
    <recommendedName>
        <fullName evidence="7">succinyl-CoA--L-malate CoA-transferase</fullName>
        <ecNumber evidence="7">2.8.3.22</ecNumber>
    </recommendedName>
</protein>
<sequence length="479" mass="51706">MTKGARSAKAVSQMVATEGAGAPSSTSEEAPEHVAPEAVGEGAPPPDEAVAASSEQSTSPAVRSGVYAIPMPSPDRPPVHDRLPLSGIRVIDVGNFLAGPYAASILGEFGAEVLKVEHPIGGDPMRRFGTPTARHDATLAWLSEARNRKSVTIDLRQKEGVDLFLKLVAKSDILIENFRPGTMEEWGLGWPVLRAANPGLVMLRVSGYGQTGPYRRRSGFAHIAHAFGGLSYLAGFPGETPVLPGTAPLGDYIASLFGAIGILIALWHKEKTGQGQVIDVAIYEAVFRVLDEIAPAYGLFGKIREREGSGSFIAVPHGHFRTKDDKWVAIACTTDKMFERLAEAMERPELASPELYGDQRKRLAARDTVNQITIDWVGSLTRDEVMRRCLEKEVPIGPLNSIADIFNDEHFQARGNLACVEAEGIGGVVVPNVVPTLSETPGRITNLGPPLGNHTYEVLRELLNISAEEIKHLRSRKII</sequence>
<dbReference type="PANTHER" id="PTHR48228:SF6">
    <property type="entry name" value="L-CARNITINE COA-TRANSFERASE"/>
    <property type="match status" value="1"/>
</dbReference>
<dbReference type="EC" id="2.8.3.22" evidence="7"/>
<comment type="catalytic activity">
    <reaction evidence="5">
        <text>succinyl-CoA + (S)-malate = (S)-malyl-CoA + succinate</text>
        <dbReference type="Rhea" id="RHEA:38255"/>
        <dbReference type="ChEBI" id="CHEBI:15589"/>
        <dbReference type="ChEBI" id="CHEBI:30031"/>
        <dbReference type="ChEBI" id="CHEBI:57292"/>
        <dbReference type="ChEBI" id="CHEBI:57317"/>
        <dbReference type="EC" id="2.8.3.22"/>
    </reaction>
</comment>
<dbReference type="PANTHER" id="PTHR48228">
    <property type="entry name" value="SUCCINYL-COA--D-CITRAMALATE COA-TRANSFERASE"/>
    <property type="match status" value="1"/>
</dbReference>
<dbReference type="InterPro" id="IPR003673">
    <property type="entry name" value="CoA-Trfase_fam_III"/>
</dbReference>
<proteinExistence type="inferred from homology"/>
<dbReference type="HOGENOM" id="CLU_033975_2_0_0"/>
<evidence type="ECO:0000313" key="9">
    <source>
        <dbReference type="EMBL" id="ABU57024.1"/>
    </source>
</evidence>
<dbReference type="Pfam" id="PF02515">
    <property type="entry name" value="CoA_transf_3"/>
    <property type="match status" value="1"/>
</dbReference>
<evidence type="ECO:0000256" key="8">
    <source>
        <dbReference type="SAM" id="MobiDB-lite"/>
    </source>
</evidence>
<evidence type="ECO:0000313" key="10">
    <source>
        <dbReference type="Proteomes" id="UP000000263"/>
    </source>
</evidence>
<evidence type="ECO:0000256" key="6">
    <source>
        <dbReference type="ARBA" id="ARBA00065325"/>
    </source>
</evidence>
<evidence type="ECO:0000256" key="7">
    <source>
        <dbReference type="ARBA" id="ARBA00066466"/>
    </source>
</evidence>
<comment type="subunit">
    <text evidence="6">Forms a large complex composed of six heterodimers (alpha, beta).</text>
</comment>
<evidence type="ECO:0000256" key="5">
    <source>
        <dbReference type="ARBA" id="ARBA00051530"/>
    </source>
</evidence>
<dbReference type="Gene3D" id="3.40.50.10540">
    <property type="entry name" value="Crotonobetainyl-coa:carnitine coa-transferase, domain 1"/>
    <property type="match status" value="1"/>
</dbReference>
<dbReference type="RefSeq" id="WP_012119454.1">
    <property type="nucleotide sequence ID" value="NC_009767.1"/>
</dbReference>
<reference evidence="9 10" key="1">
    <citation type="submission" date="2007-08" db="EMBL/GenBank/DDBJ databases">
        <title>Complete sequence of Roseiflexus castenholzii DSM 13941.</title>
        <authorList>
            <consortium name="US DOE Joint Genome Institute"/>
            <person name="Copeland A."/>
            <person name="Lucas S."/>
            <person name="Lapidus A."/>
            <person name="Barry K."/>
            <person name="Glavina del Rio T."/>
            <person name="Dalin E."/>
            <person name="Tice H."/>
            <person name="Pitluck S."/>
            <person name="Thompson L.S."/>
            <person name="Brettin T."/>
            <person name="Bruce D."/>
            <person name="Detter J.C."/>
            <person name="Han C."/>
            <person name="Tapia R."/>
            <person name="Schmutz J."/>
            <person name="Larimer F."/>
            <person name="Land M."/>
            <person name="Hauser L."/>
            <person name="Kyrpides N."/>
            <person name="Mikhailova N."/>
            <person name="Bryant D.A."/>
            <person name="Hanada S."/>
            <person name="Tsukatani Y."/>
            <person name="Richardson P."/>
        </authorList>
    </citation>
    <scope>NUCLEOTIDE SEQUENCE [LARGE SCALE GENOMIC DNA]</scope>
    <source>
        <strain evidence="10">DSM 13941 / HLO8</strain>
    </source>
</reference>
<feature type="region of interest" description="Disordered" evidence="8">
    <location>
        <begin position="1"/>
        <end position="78"/>
    </location>
</feature>
<dbReference type="InterPro" id="IPR044855">
    <property type="entry name" value="CoA-Trfase_III_dom3_sf"/>
</dbReference>
<keyword evidence="2" id="KW-0808">Transferase</keyword>
<dbReference type="FunFam" id="3.30.1540.10:FF:000006">
    <property type="entry name" value="Succinyl-CoA--L-malate CoA-transferase beta subunit"/>
    <property type="match status" value="1"/>
</dbReference>
<dbReference type="Proteomes" id="UP000000263">
    <property type="component" value="Chromosome"/>
</dbReference>
<dbReference type="SUPFAM" id="SSF89796">
    <property type="entry name" value="CoA-transferase family III (CaiB/BaiF)"/>
    <property type="match status" value="1"/>
</dbReference>
<comment type="catalytic activity">
    <reaction evidence="4">
        <text>(3S)-citramalate + succinyl-CoA = (3S)-citramalyl-CoA + succinate</text>
        <dbReference type="Rhea" id="RHEA:38287"/>
        <dbReference type="ChEBI" id="CHEBI:30031"/>
        <dbReference type="ChEBI" id="CHEBI:30936"/>
        <dbReference type="ChEBI" id="CHEBI:57292"/>
        <dbReference type="ChEBI" id="CHEBI:58668"/>
        <dbReference type="EC" id="2.8.3.22"/>
    </reaction>
</comment>
<keyword evidence="10" id="KW-1185">Reference proteome</keyword>
<gene>
    <name evidence="9" type="ordered locus">Rcas_0909</name>
</gene>
<evidence type="ECO:0000256" key="2">
    <source>
        <dbReference type="ARBA" id="ARBA00022679"/>
    </source>
</evidence>
<accession>A7NHS7</accession>
<evidence type="ECO:0000256" key="4">
    <source>
        <dbReference type="ARBA" id="ARBA00051423"/>
    </source>
</evidence>
<dbReference type="InterPro" id="IPR023606">
    <property type="entry name" value="CoA-Trfase_III_dom_1_sf"/>
</dbReference>
<dbReference type="GO" id="GO:0043427">
    <property type="term" value="P:carbon fixation by 3-hydroxypropionate cycle"/>
    <property type="evidence" value="ECO:0007669"/>
    <property type="project" value="UniProtKB-ARBA"/>
</dbReference>
<name>A7NHS7_ROSCS</name>
<evidence type="ECO:0000256" key="1">
    <source>
        <dbReference type="ARBA" id="ARBA00008383"/>
    </source>
</evidence>
<dbReference type="Gene3D" id="3.30.1540.10">
    <property type="entry name" value="formyl-coa transferase, domain 3"/>
    <property type="match status" value="1"/>
</dbReference>
<dbReference type="InterPro" id="IPR050509">
    <property type="entry name" value="CoA-transferase_III"/>
</dbReference>
<keyword evidence="3" id="KW-0120">Carbon dioxide fixation</keyword>
<dbReference type="eggNOG" id="COG1804">
    <property type="taxonomic scope" value="Bacteria"/>
</dbReference>
<dbReference type="GO" id="GO:0008410">
    <property type="term" value="F:CoA-transferase activity"/>
    <property type="evidence" value="ECO:0007669"/>
    <property type="project" value="UniProtKB-ARBA"/>
</dbReference>
<organism evidence="9 10">
    <name type="scientific">Roseiflexus castenholzii (strain DSM 13941 / HLO8)</name>
    <dbReference type="NCBI Taxonomy" id="383372"/>
    <lineage>
        <taxon>Bacteria</taxon>
        <taxon>Bacillati</taxon>
        <taxon>Chloroflexota</taxon>
        <taxon>Chloroflexia</taxon>
        <taxon>Chloroflexales</taxon>
        <taxon>Roseiflexineae</taxon>
        <taxon>Roseiflexaceae</taxon>
        <taxon>Roseiflexus</taxon>
    </lineage>
</organism>
<evidence type="ECO:0000256" key="3">
    <source>
        <dbReference type="ARBA" id="ARBA00023300"/>
    </source>
</evidence>
<dbReference type="STRING" id="383372.Rcas_0909"/>
<comment type="similarity">
    <text evidence="1">Belongs to the CoA-transferase III family.</text>
</comment>